<evidence type="ECO:0000259" key="1">
    <source>
        <dbReference type="Pfam" id="PF11823"/>
    </source>
</evidence>
<feature type="domain" description="Putative Se/S carrier protein-like" evidence="1">
    <location>
        <begin position="7"/>
        <end position="70"/>
    </location>
</feature>
<organism evidence="2 3">
    <name type="scientific">Candidatus Scatavimonas merdigallinarum</name>
    <dbReference type="NCBI Taxonomy" id="2840914"/>
    <lineage>
        <taxon>Bacteria</taxon>
        <taxon>Bacillati</taxon>
        <taxon>Bacillota</taxon>
        <taxon>Clostridia</taxon>
        <taxon>Eubacteriales</taxon>
        <taxon>Oscillospiraceae</taxon>
        <taxon>Oscillospiraceae incertae sedis</taxon>
        <taxon>Candidatus Scatavimonas</taxon>
    </lineage>
</organism>
<dbReference type="AlphaFoldDB" id="A0A9D1CTU3"/>
<dbReference type="Proteomes" id="UP000886787">
    <property type="component" value="Unassembled WGS sequence"/>
</dbReference>
<reference evidence="2" key="1">
    <citation type="submission" date="2020-10" db="EMBL/GenBank/DDBJ databases">
        <authorList>
            <person name="Gilroy R."/>
        </authorList>
    </citation>
    <scope>NUCLEOTIDE SEQUENCE</scope>
    <source>
        <strain evidence="2">ChiSjej1B19-3389</strain>
    </source>
</reference>
<proteinExistence type="predicted"/>
<dbReference type="EMBL" id="DVFW01000018">
    <property type="protein sequence ID" value="HIQ80242.1"/>
    <property type="molecule type" value="Genomic_DNA"/>
</dbReference>
<sequence>MYVGKQLIMLTSITYAMKGRSILLKHGIAADIERTPKQGEANSCGYSLYVPTRTDEAEKILINNGITVLGRISREVVP</sequence>
<name>A0A9D1CTU3_9FIRM</name>
<gene>
    <name evidence="2" type="ORF">IAD32_03030</name>
</gene>
<accession>A0A9D1CTU3</accession>
<evidence type="ECO:0000313" key="3">
    <source>
        <dbReference type="Proteomes" id="UP000886787"/>
    </source>
</evidence>
<dbReference type="Pfam" id="PF11823">
    <property type="entry name" value="Se_S_carrier"/>
    <property type="match status" value="1"/>
</dbReference>
<evidence type="ECO:0000313" key="2">
    <source>
        <dbReference type="EMBL" id="HIQ80242.1"/>
    </source>
</evidence>
<dbReference type="InterPro" id="IPR021778">
    <property type="entry name" value="Se/S_carrier-like"/>
</dbReference>
<protein>
    <submittedName>
        <fullName evidence="2">DUF3343 domain-containing protein</fullName>
    </submittedName>
</protein>
<reference evidence="2" key="2">
    <citation type="journal article" date="2021" name="PeerJ">
        <title>Extensive microbial diversity within the chicken gut microbiome revealed by metagenomics and culture.</title>
        <authorList>
            <person name="Gilroy R."/>
            <person name="Ravi A."/>
            <person name="Getino M."/>
            <person name="Pursley I."/>
            <person name="Horton D.L."/>
            <person name="Alikhan N.F."/>
            <person name="Baker D."/>
            <person name="Gharbi K."/>
            <person name="Hall N."/>
            <person name="Watson M."/>
            <person name="Adriaenssens E.M."/>
            <person name="Foster-Nyarko E."/>
            <person name="Jarju S."/>
            <person name="Secka A."/>
            <person name="Antonio M."/>
            <person name="Oren A."/>
            <person name="Chaudhuri R.R."/>
            <person name="La Ragione R."/>
            <person name="Hildebrand F."/>
            <person name="Pallen M.J."/>
        </authorList>
    </citation>
    <scope>NUCLEOTIDE SEQUENCE</scope>
    <source>
        <strain evidence="2">ChiSjej1B19-3389</strain>
    </source>
</reference>
<comment type="caution">
    <text evidence="2">The sequence shown here is derived from an EMBL/GenBank/DDBJ whole genome shotgun (WGS) entry which is preliminary data.</text>
</comment>